<organism evidence="1 2">
    <name type="scientific">Paenibacillus peoriae</name>
    <dbReference type="NCBI Taxonomy" id="59893"/>
    <lineage>
        <taxon>Bacteria</taxon>
        <taxon>Bacillati</taxon>
        <taxon>Bacillota</taxon>
        <taxon>Bacilli</taxon>
        <taxon>Bacillales</taxon>
        <taxon>Paenibacillaceae</taxon>
        <taxon>Paenibacillus</taxon>
    </lineage>
</organism>
<dbReference type="EMBL" id="JAVDUG010000004">
    <property type="protein sequence ID" value="MDR6779389.1"/>
    <property type="molecule type" value="Genomic_DNA"/>
</dbReference>
<protein>
    <submittedName>
        <fullName evidence="1">Uncharacterized protein</fullName>
    </submittedName>
</protein>
<gene>
    <name evidence="1" type="ORF">J2W98_003669</name>
</gene>
<keyword evidence="2" id="KW-1185">Reference proteome</keyword>
<accession>A0ABU1QJQ2</accession>
<evidence type="ECO:0000313" key="2">
    <source>
        <dbReference type="Proteomes" id="UP001266807"/>
    </source>
</evidence>
<reference evidence="1 2" key="1">
    <citation type="submission" date="2023-07" db="EMBL/GenBank/DDBJ databases">
        <title>Sorghum-associated microbial communities from plants grown in Nebraska, USA.</title>
        <authorList>
            <person name="Schachtman D."/>
        </authorList>
    </citation>
    <scope>NUCLEOTIDE SEQUENCE [LARGE SCALE GENOMIC DNA]</scope>
    <source>
        <strain evidence="1 2">BE143</strain>
    </source>
</reference>
<sequence>MKEHTGKVVRFSSNNGNEFRMGDLAICMNGESGLFLGLSGDNFMRMWYESGKYKVMPTLKPEIEQLLSEARCKYFE</sequence>
<evidence type="ECO:0000313" key="1">
    <source>
        <dbReference type="EMBL" id="MDR6779389.1"/>
    </source>
</evidence>
<name>A0ABU1QJQ2_9BACL</name>
<comment type="caution">
    <text evidence="1">The sequence shown here is derived from an EMBL/GenBank/DDBJ whole genome shotgun (WGS) entry which is preliminary data.</text>
</comment>
<proteinExistence type="predicted"/>
<dbReference type="Proteomes" id="UP001266807">
    <property type="component" value="Unassembled WGS sequence"/>
</dbReference>
<dbReference type="RefSeq" id="WP_068940331.1">
    <property type="nucleotide sequence ID" value="NZ_JAVDUG010000004.1"/>
</dbReference>